<evidence type="ECO:0000256" key="1">
    <source>
        <dbReference type="SAM" id="MobiDB-lite"/>
    </source>
</evidence>
<dbReference type="EMBL" id="VSWC01000054">
    <property type="protein sequence ID" value="KAA1099704.1"/>
    <property type="molecule type" value="Genomic_DNA"/>
</dbReference>
<accession>A0A5B0P1A2</accession>
<evidence type="ECO:0000313" key="4">
    <source>
        <dbReference type="Proteomes" id="UP000324748"/>
    </source>
</evidence>
<gene>
    <name evidence="3" type="ORF">PGT21_017547</name>
    <name evidence="2" type="ORF">PGTUg99_025798</name>
</gene>
<keyword evidence="4" id="KW-1185">Reference proteome</keyword>
<evidence type="ECO:0000313" key="5">
    <source>
        <dbReference type="Proteomes" id="UP000325313"/>
    </source>
</evidence>
<feature type="region of interest" description="Disordered" evidence="1">
    <location>
        <begin position="1"/>
        <end position="44"/>
    </location>
</feature>
<name>A0A5B0P1A2_PUCGR</name>
<feature type="region of interest" description="Disordered" evidence="1">
    <location>
        <begin position="65"/>
        <end position="103"/>
    </location>
</feature>
<reference evidence="4 5" key="1">
    <citation type="submission" date="2019-05" db="EMBL/GenBank/DDBJ databases">
        <title>Emergence of the Ug99 lineage of the wheat stem rust pathogen through somatic hybridization.</title>
        <authorList>
            <person name="Li F."/>
            <person name="Upadhyaya N.M."/>
            <person name="Sperschneider J."/>
            <person name="Matny O."/>
            <person name="Nguyen-Phuc H."/>
            <person name="Mago R."/>
            <person name="Raley C."/>
            <person name="Miller M.E."/>
            <person name="Silverstein K.A.T."/>
            <person name="Henningsen E."/>
            <person name="Hirsch C.D."/>
            <person name="Visser B."/>
            <person name="Pretorius Z.A."/>
            <person name="Steffenson B.J."/>
            <person name="Schwessinger B."/>
            <person name="Dodds P.N."/>
            <person name="Figueroa M."/>
        </authorList>
    </citation>
    <scope>NUCLEOTIDE SEQUENCE [LARGE SCALE GENOMIC DNA]</scope>
    <source>
        <strain evidence="3">21-0</strain>
        <strain evidence="2 5">Ug99</strain>
    </source>
</reference>
<evidence type="ECO:0000313" key="2">
    <source>
        <dbReference type="EMBL" id="KAA1095367.1"/>
    </source>
</evidence>
<sequence length="248" mass="27099">MPSSAGAIPALDVQGQPKSGGKKKIEQAEATDPNQRKLHHASESKKVHVAVRMWSVSFVRSPDTNLPELNIQMPRAPDARPIPQERGDAAPQPGSRYGPERLAGGKSFEFDARTERTEPCVMGAAVYSKISARGLRTLSKFFFPVPIITFPPAAESDQTALLASMFQMNRARPEPPGVAPSSPRVQLIPFSQYTLSIRYAVPFRFSDHLSLINFHQVTASTALGLNPGCVLPEREVHMESGKRGMINS</sequence>
<organism evidence="2 5">
    <name type="scientific">Puccinia graminis f. sp. tritici</name>
    <dbReference type="NCBI Taxonomy" id="56615"/>
    <lineage>
        <taxon>Eukaryota</taxon>
        <taxon>Fungi</taxon>
        <taxon>Dikarya</taxon>
        <taxon>Basidiomycota</taxon>
        <taxon>Pucciniomycotina</taxon>
        <taxon>Pucciniomycetes</taxon>
        <taxon>Pucciniales</taxon>
        <taxon>Pucciniaceae</taxon>
        <taxon>Puccinia</taxon>
    </lineage>
</organism>
<dbReference type="EMBL" id="VDEP01000372">
    <property type="protein sequence ID" value="KAA1095367.1"/>
    <property type="molecule type" value="Genomic_DNA"/>
</dbReference>
<dbReference type="Proteomes" id="UP000324748">
    <property type="component" value="Unassembled WGS sequence"/>
</dbReference>
<protein>
    <submittedName>
        <fullName evidence="2">Uncharacterized protein</fullName>
    </submittedName>
</protein>
<dbReference type="AlphaFoldDB" id="A0A5B0P1A2"/>
<evidence type="ECO:0000313" key="3">
    <source>
        <dbReference type="EMBL" id="KAA1099704.1"/>
    </source>
</evidence>
<comment type="caution">
    <text evidence="2">The sequence shown here is derived from an EMBL/GenBank/DDBJ whole genome shotgun (WGS) entry which is preliminary data.</text>
</comment>
<dbReference type="Proteomes" id="UP000325313">
    <property type="component" value="Unassembled WGS sequence"/>
</dbReference>
<proteinExistence type="predicted"/>